<dbReference type="RefSeq" id="WP_147663101.1">
    <property type="nucleotide sequence ID" value="NZ_CP042905.2"/>
</dbReference>
<accession>A0A5B9DAU1</accession>
<dbReference type="Proteomes" id="UP000321408">
    <property type="component" value="Chromosome"/>
</dbReference>
<dbReference type="PANTHER" id="PTHR12818">
    <property type="entry name" value="TRNA (ADENINE(37)-N6)-METHYLTRANSFERASE"/>
    <property type="match status" value="1"/>
</dbReference>
<dbReference type="EMBL" id="CP042905">
    <property type="protein sequence ID" value="QEE16222.1"/>
    <property type="molecule type" value="Genomic_DNA"/>
</dbReference>
<dbReference type="InterPro" id="IPR036413">
    <property type="entry name" value="YaeB-like_sf"/>
</dbReference>
<protein>
    <submittedName>
        <fullName evidence="4">SAM-dependent methyltransferase</fullName>
    </submittedName>
</protein>
<dbReference type="SUPFAM" id="SSF118196">
    <property type="entry name" value="YaeB-like"/>
    <property type="match status" value="1"/>
</dbReference>
<sequence length="165" mass="19316">MVNENKKIVLNPIGFVKMNEKEGKFWIEIKEQFRPALKELENFTHANIFWWADKNDTPKRREVLVSDDLPPFYGENAPSMGVFANRSEFRPNPIALTALPIIKVDIKKGVIYVPWMDAFQDTPVIDIKPYLPMTDIIESADYPSYLQHWPKSQEKSVEFWSQQEN</sequence>
<evidence type="ECO:0000256" key="1">
    <source>
        <dbReference type="ARBA" id="ARBA00022691"/>
    </source>
</evidence>
<reference evidence="4 5" key="2">
    <citation type="journal article" date="2024" name="Int. J. Syst. Evol. Microbiol.">
        <title>Promethearchaeum syntrophicum gen. nov., sp. nov., an anaerobic, obligately syntrophic archaeon, the first isolate of the lineage 'Asgard' archaea, and proposal of the new archaeal phylum Promethearchaeota phyl. nov. and kingdom Promethearchaeati regn. nov.</title>
        <authorList>
            <person name="Imachi H."/>
            <person name="Nobu M.K."/>
            <person name="Kato S."/>
            <person name="Takaki Y."/>
            <person name="Miyazaki M."/>
            <person name="Miyata M."/>
            <person name="Ogawara M."/>
            <person name="Saito Y."/>
            <person name="Sakai S."/>
            <person name="Tahara Y.O."/>
            <person name="Takano Y."/>
            <person name="Tasumi E."/>
            <person name="Uematsu K."/>
            <person name="Yoshimura T."/>
            <person name="Itoh T."/>
            <person name="Ohkuma M."/>
            <person name="Takai K."/>
        </authorList>
    </citation>
    <scope>NUCLEOTIDE SEQUENCE [LARGE SCALE GENOMIC DNA]</scope>
    <source>
        <strain evidence="4 5">MK-D1</strain>
    </source>
</reference>
<dbReference type="Pfam" id="PF01980">
    <property type="entry name" value="TrmO_N"/>
    <property type="match status" value="1"/>
</dbReference>
<dbReference type="KEGG" id="psyt:DSAG12_02052"/>
<dbReference type="AlphaFoldDB" id="A0A5B9DAU1"/>
<gene>
    <name evidence="4" type="ORF">DSAG12_02052</name>
</gene>
<dbReference type="OrthoDB" id="40408at2157"/>
<dbReference type="Gene3D" id="2.40.30.70">
    <property type="entry name" value="YaeB-like"/>
    <property type="match status" value="1"/>
</dbReference>
<evidence type="ECO:0000313" key="4">
    <source>
        <dbReference type="EMBL" id="QEE16222.1"/>
    </source>
</evidence>
<dbReference type="CDD" id="cd09281">
    <property type="entry name" value="UPF0066"/>
    <property type="match status" value="1"/>
</dbReference>
<organism evidence="4 5">
    <name type="scientific">Promethearchaeum syntrophicum</name>
    <dbReference type="NCBI Taxonomy" id="2594042"/>
    <lineage>
        <taxon>Archaea</taxon>
        <taxon>Promethearchaeati</taxon>
        <taxon>Promethearchaeota</taxon>
        <taxon>Promethearchaeia</taxon>
        <taxon>Promethearchaeales</taxon>
        <taxon>Promethearchaeaceae</taxon>
        <taxon>Promethearchaeum</taxon>
    </lineage>
</organism>
<keyword evidence="1" id="KW-0949">S-adenosyl-L-methionine</keyword>
<dbReference type="InterPro" id="IPR036414">
    <property type="entry name" value="YaeB_N_sf"/>
</dbReference>
<dbReference type="InterPro" id="IPR040372">
    <property type="entry name" value="YaeB-like"/>
</dbReference>
<keyword evidence="4" id="KW-0489">Methyltransferase</keyword>
<comment type="similarity">
    <text evidence="2">Belongs to the tRNA methyltransferase O family.</text>
</comment>
<dbReference type="PROSITE" id="PS01318">
    <property type="entry name" value="TSAA_1"/>
    <property type="match status" value="1"/>
</dbReference>
<dbReference type="GeneID" id="41330042"/>
<evidence type="ECO:0000256" key="2">
    <source>
        <dbReference type="ARBA" id="ARBA00033753"/>
    </source>
</evidence>
<dbReference type="PROSITE" id="PS51668">
    <property type="entry name" value="TSAA_2"/>
    <property type="match status" value="1"/>
</dbReference>
<dbReference type="InterPro" id="IPR023370">
    <property type="entry name" value="TrmO-like_N"/>
</dbReference>
<keyword evidence="5" id="KW-1185">Reference proteome</keyword>
<evidence type="ECO:0000313" key="5">
    <source>
        <dbReference type="Proteomes" id="UP000321408"/>
    </source>
</evidence>
<dbReference type="PANTHER" id="PTHR12818:SF0">
    <property type="entry name" value="TRNA (ADENINE(37)-N6)-METHYLTRANSFERASE"/>
    <property type="match status" value="1"/>
</dbReference>
<reference evidence="4 5" key="1">
    <citation type="journal article" date="2020" name="Nature">
        <title>Isolation of an archaeon at the prokaryote-eukaryote interface.</title>
        <authorList>
            <person name="Imachi H."/>
            <person name="Nobu M.K."/>
            <person name="Nakahara N."/>
            <person name="Morono Y."/>
            <person name="Ogawara M."/>
            <person name="Takaki Y."/>
            <person name="Takano Y."/>
            <person name="Uematsu K."/>
            <person name="Ikuta T."/>
            <person name="Ito M."/>
            <person name="Matsui Y."/>
            <person name="Miyazaki M."/>
            <person name="Murata K."/>
            <person name="Saito Y."/>
            <person name="Sakai S."/>
            <person name="Song C."/>
            <person name="Tasumi E."/>
            <person name="Yamanaka Y."/>
            <person name="Yamaguchi T."/>
            <person name="Kamagata Y."/>
            <person name="Tamaki H."/>
            <person name="Takai K."/>
        </authorList>
    </citation>
    <scope>NUCLEOTIDE SEQUENCE [LARGE SCALE GENOMIC DNA]</scope>
    <source>
        <strain evidence="4 5">MK-D1</strain>
    </source>
</reference>
<name>A0A5B9DAU1_9ARCH</name>
<evidence type="ECO:0000259" key="3">
    <source>
        <dbReference type="PROSITE" id="PS51668"/>
    </source>
</evidence>
<proteinExistence type="inferred from homology"/>
<keyword evidence="4" id="KW-0808">Transferase</keyword>
<feature type="domain" description="TsaA-like" evidence="3">
    <location>
        <begin position="10"/>
        <end position="139"/>
    </location>
</feature>
<dbReference type="InterPro" id="IPR023368">
    <property type="entry name" value="UPF0066_cons_site"/>
</dbReference>